<keyword evidence="1" id="KW-1133">Transmembrane helix</keyword>
<protein>
    <submittedName>
        <fullName evidence="2">Uncharacterized protein</fullName>
    </submittedName>
</protein>
<keyword evidence="1" id="KW-0472">Membrane</keyword>
<keyword evidence="1" id="KW-0812">Transmembrane</keyword>
<reference evidence="2" key="1">
    <citation type="submission" date="2018-02" db="EMBL/GenBank/DDBJ databases">
        <title>Rhizophora mucronata_Transcriptome.</title>
        <authorList>
            <person name="Meera S.P."/>
            <person name="Sreeshan A."/>
            <person name="Augustine A."/>
        </authorList>
    </citation>
    <scope>NUCLEOTIDE SEQUENCE</scope>
    <source>
        <tissue evidence="2">Leaf</tissue>
    </source>
</reference>
<sequence>MLLLHPHFKFNLPLKGSHNTFLKFSVVLMYIYMYILCFIYNKEVPCHLCNDIYKGFMEISCH</sequence>
<accession>A0A2P2JJR7</accession>
<dbReference type="EMBL" id="GGEC01013240">
    <property type="protein sequence ID" value="MBW93723.1"/>
    <property type="molecule type" value="Transcribed_RNA"/>
</dbReference>
<evidence type="ECO:0000313" key="2">
    <source>
        <dbReference type="EMBL" id="MBW93722.1"/>
    </source>
</evidence>
<proteinExistence type="predicted"/>
<dbReference type="EMBL" id="GGEC01013239">
    <property type="protein sequence ID" value="MBW93722.1"/>
    <property type="molecule type" value="Transcribed_RNA"/>
</dbReference>
<feature type="transmembrane region" description="Helical" evidence="1">
    <location>
        <begin position="21"/>
        <end position="41"/>
    </location>
</feature>
<name>A0A2P2JJR7_RHIMU</name>
<organism evidence="2">
    <name type="scientific">Rhizophora mucronata</name>
    <name type="common">Asiatic mangrove</name>
    <dbReference type="NCBI Taxonomy" id="61149"/>
    <lineage>
        <taxon>Eukaryota</taxon>
        <taxon>Viridiplantae</taxon>
        <taxon>Streptophyta</taxon>
        <taxon>Embryophyta</taxon>
        <taxon>Tracheophyta</taxon>
        <taxon>Spermatophyta</taxon>
        <taxon>Magnoliopsida</taxon>
        <taxon>eudicotyledons</taxon>
        <taxon>Gunneridae</taxon>
        <taxon>Pentapetalae</taxon>
        <taxon>rosids</taxon>
        <taxon>fabids</taxon>
        <taxon>Malpighiales</taxon>
        <taxon>Rhizophoraceae</taxon>
        <taxon>Rhizophora</taxon>
    </lineage>
</organism>
<evidence type="ECO:0000256" key="1">
    <source>
        <dbReference type="SAM" id="Phobius"/>
    </source>
</evidence>
<dbReference type="AlphaFoldDB" id="A0A2P2JJR7"/>